<proteinExistence type="predicted"/>
<dbReference type="AlphaFoldDB" id="A0A2Z5G9D6"/>
<dbReference type="KEGG" id="abas:ACPOL_6060"/>
<evidence type="ECO:0000313" key="2">
    <source>
        <dbReference type="Proteomes" id="UP000253606"/>
    </source>
</evidence>
<reference evidence="1 2" key="1">
    <citation type="journal article" date="2018" name="Front. Microbiol.">
        <title>Hydrolytic Capabilities as a Key to Environmental Success: Chitinolytic and Cellulolytic Acidobacteria From Acidic Sub-arctic Soils and Boreal Peatlands.</title>
        <authorList>
            <person name="Belova S.E."/>
            <person name="Ravin N.V."/>
            <person name="Pankratov T.A."/>
            <person name="Rakitin A.L."/>
            <person name="Ivanova A.A."/>
            <person name="Beletsky A.V."/>
            <person name="Mardanov A.V."/>
            <person name="Sinninghe Damste J.S."/>
            <person name="Dedysh S.N."/>
        </authorList>
    </citation>
    <scope>NUCLEOTIDE SEQUENCE [LARGE SCALE GENOMIC DNA]</scope>
    <source>
        <strain evidence="1 2">SBC82</strain>
    </source>
</reference>
<name>A0A2Z5G9D6_9BACT</name>
<keyword evidence="2" id="KW-1185">Reference proteome</keyword>
<dbReference type="Proteomes" id="UP000253606">
    <property type="component" value="Chromosome"/>
</dbReference>
<evidence type="ECO:0000313" key="1">
    <source>
        <dbReference type="EMBL" id="AXC15304.1"/>
    </source>
</evidence>
<dbReference type="EMBL" id="CP030840">
    <property type="protein sequence ID" value="AXC15304.1"/>
    <property type="molecule type" value="Genomic_DNA"/>
</dbReference>
<sequence length="122" mass="13842">MPTGFLENFVLRPYLFDHGIYEEKLQQFFTSYYHSLNGGTPREYLQRSLSRPSLQEIRDFRAHLDEEVDQLLESDVDSQVDACGILRGINANSVISACFGEYEASVFLKASPTDVRRTVASG</sequence>
<organism evidence="1 2">
    <name type="scientific">Acidisarcina polymorpha</name>
    <dbReference type="NCBI Taxonomy" id="2211140"/>
    <lineage>
        <taxon>Bacteria</taxon>
        <taxon>Pseudomonadati</taxon>
        <taxon>Acidobacteriota</taxon>
        <taxon>Terriglobia</taxon>
        <taxon>Terriglobales</taxon>
        <taxon>Acidobacteriaceae</taxon>
        <taxon>Acidisarcina</taxon>
    </lineage>
</organism>
<accession>A0A2Z5G9D6</accession>
<gene>
    <name evidence="1" type="ORF">ACPOL_6060</name>
</gene>
<protein>
    <submittedName>
        <fullName evidence="1">Uncharacterized protein</fullName>
    </submittedName>
</protein>